<evidence type="ECO:0000313" key="2">
    <source>
        <dbReference type="EMBL" id="RHW35722.1"/>
    </source>
</evidence>
<protein>
    <submittedName>
        <fullName evidence="2">Uncharacterized protein</fullName>
    </submittedName>
</protein>
<feature type="region of interest" description="Disordered" evidence="1">
    <location>
        <begin position="236"/>
        <end position="286"/>
    </location>
</feature>
<sequence>MSLKGLFRKNEENDTLLHKIEAIEKRIKKMNTLEVHLKRFLQWEQEFAPLLKEQAGLKRRPAKEVRINELELEKRIFLSVLRELEPLFYHMKSLDKEIVALKGTQERKGKRRLPKMVLVRQAPLDSGKQAVESLALRLEMMEQMLVEMRQQVEIQHNRMDENEERLRSQQDTCDGREKRKENPGLTPPPVIIQEYKIEKVVVDKYEVNNHIAQLGIKELGGQLNIGATYGVGTPPVMGSGAPCEEEEHSETENKNYDDTSEGPETETECSAPFEGREADAGEQDSK</sequence>
<feature type="compositionally biased region" description="Basic and acidic residues" evidence="1">
    <location>
        <begin position="156"/>
        <end position="182"/>
    </location>
</feature>
<comment type="caution">
    <text evidence="2">The sequence shown here is derived from an EMBL/GenBank/DDBJ whole genome shotgun (WGS) entry which is preliminary data.</text>
</comment>
<dbReference type="RefSeq" id="WP_118923362.1">
    <property type="nucleotide sequence ID" value="NZ_QWEG01000013.1"/>
</dbReference>
<dbReference type="AlphaFoldDB" id="A0A417YPG6"/>
<feature type="region of interest" description="Disordered" evidence="1">
    <location>
        <begin position="156"/>
        <end position="188"/>
    </location>
</feature>
<feature type="compositionally biased region" description="Basic and acidic residues" evidence="1">
    <location>
        <begin position="274"/>
        <end position="286"/>
    </location>
</feature>
<evidence type="ECO:0000256" key="1">
    <source>
        <dbReference type="SAM" id="MobiDB-lite"/>
    </source>
</evidence>
<dbReference type="EMBL" id="QWEG01000013">
    <property type="protein sequence ID" value="RHW35722.1"/>
    <property type="molecule type" value="Genomic_DNA"/>
</dbReference>
<dbReference type="OrthoDB" id="2871491at2"/>
<proteinExistence type="predicted"/>
<name>A0A417YPG6_9BACI</name>
<organism evidence="2 3">
    <name type="scientific">Neobacillus notoginsengisoli</name>
    <dbReference type="NCBI Taxonomy" id="1578198"/>
    <lineage>
        <taxon>Bacteria</taxon>
        <taxon>Bacillati</taxon>
        <taxon>Bacillota</taxon>
        <taxon>Bacilli</taxon>
        <taxon>Bacillales</taxon>
        <taxon>Bacillaceae</taxon>
        <taxon>Neobacillus</taxon>
    </lineage>
</organism>
<feature type="compositionally biased region" description="Acidic residues" evidence="1">
    <location>
        <begin position="258"/>
        <end position="267"/>
    </location>
</feature>
<dbReference type="Proteomes" id="UP000284416">
    <property type="component" value="Unassembled WGS sequence"/>
</dbReference>
<reference evidence="2 3" key="1">
    <citation type="journal article" date="2017" name="Int. J. Syst. Evol. Microbiol.">
        <title>Bacillus notoginsengisoli sp. nov., a novel bacterium isolated from the rhizosphere of Panax notoginseng.</title>
        <authorList>
            <person name="Zhang M.Y."/>
            <person name="Cheng J."/>
            <person name="Cai Y."/>
            <person name="Zhang T.Y."/>
            <person name="Wu Y.Y."/>
            <person name="Manikprabhu D."/>
            <person name="Li W.J."/>
            <person name="Zhang Y.X."/>
        </authorList>
    </citation>
    <scope>NUCLEOTIDE SEQUENCE [LARGE SCALE GENOMIC DNA]</scope>
    <source>
        <strain evidence="2 3">JCM 30743</strain>
    </source>
</reference>
<evidence type="ECO:0000313" key="3">
    <source>
        <dbReference type="Proteomes" id="UP000284416"/>
    </source>
</evidence>
<gene>
    <name evidence="2" type="ORF">D1B31_18955</name>
</gene>
<keyword evidence="3" id="KW-1185">Reference proteome</keyword>
<accession>A0A417YPG6</accession>